<evidence type="ECO:0000313" key="1">
    <source>
        <dbReference type="Proteomes" id="UP000887565"/>
    </source>
</evidence>
<reference evidence="2" key="1">
    <citation type="submission" date="2022-11" db="UniProtKB">
        <authorList>
            <consortium name="WormBaseParasite"/>
        </authorList>
    </citation>
    <scope>IDENTIFICATION</scope>
</reference>
<dbReference type="Proteomes" id="UP000887565">
    <property type="component" value="Unplaced"/>
</dbReference>
<keyword evidence="1" id="KW-1185">Reference proteome</keyword>
<dbReference type="WBParaSite" id="nRc.2.0.1.t35478-RA">
    <property type="protein sequence ID" value="nRc.2.0.1.t35478-RA"/>
    <property type="gene ID" value="nRc.2.0.1.g35478"/>
</dbReference>
<proteinExistence type="predicted"/>
<dbReference type="AlphaFoldDB" id="A0A915K9P7"/>
<evidence type="ECO:0000313" key="2">
    <source>
        <dbReference type="WBParaSite" id="nRc.2.0.1.t35478-RA"/>
    </source>
</evidence>
<protein>
    <submittedName>
        <fullName evidence="2">Uncharacterized protein</fullName>
    </submittedName>
</protein>
<organism evidence="1 2">
    <name type="scientific">Romanomermis culicivorax</name>
    <name type="common">Nematode worm</name>
    <dbReference type="NCBI Taxonomy" id="13658"/>
    <lineage>
        <taxon>Eukaryota</taxon>
        <taxon>Metazoa</taxon>
        <taxon>Ecdysozoa</taxon>
        <taxon>Nematoda</taxon>
        <taxon>Enoplea</taxon>
        <taxon>Dorylaimia</taxon>
        <taxon>Mermithida</taxon>
        <taxon>Mermithoidea</taxon>
        <taxon>Mermithidae</taxon>
        <taxon>Romanomermis</taxon>
    </lineage>
</organism>
<name>A0A915K9P7_ROMCU</name>
<sequence length="59" mass="6264">MLSPGYTHCAGLGCATPLSITENCCAGLRHSHSGEHKAVKIFGSARTYVGYCRSKCGKF</sequence>
<accession>A0A915K9P7</accession>